<dbReference type="InterPro" id="IPR036388">
    <property type="entry name" value="WH-like_DNA-bd_sf"/>
</dbReference>
<dbReference type="GO" id="GO:0006355">
    <property type="term" value="P:regulation of DNA-templated transcription"/>
    <property type="evidence" value="ECO:0007669"/>
    <property type="project" value="InterPro"/>
</dbReference>
<sequence>MKQKNINEPHYYSDRLRTKLNMLHSAPAAIFEAPSGYGKTTAVRDFLERELPKDTPVYWFTAAEELPTAGFRRLCGEINKIDGAAGERLLKIELPNAANVGEACDAFRSVRCGQESYFVIDNYQILQDFLLPPFFSALIEHGIDGLHIIIISQILNKNFRSILSSRGVLHITSADLRLDSEDICRYFKAAGAGISANDAKSLAQYTEGWIIAVFLQFCTFRETGTLSDTSGIMMLMEQIVWDVLTEEQKTFLLLVSAFDVINVPRACRLLDCETLPEYALKSLENPFIRYDPAERRYELHGIMSEMLVLKRAERGADFENACLLKAGDCCRDEGMTDKALSFYVQVKDYERMLSIDFSQLLLAEIGNTPFEKIALDIAMNCPADLKRRHLFSMLRVAWALLMFSMTEAFDGLMAEIQVMLTSCRDADRSWLLGEWTLLSSFKAYPHLAKMTVIVREAAGYFNGKCSRVILPTIPWCFGEFSPFAVFHTTPGEADREADALEEYLAVYSKLTNGSGAGADVLFRAELAFLRGNLTDAEILTYQAITLAESSQQSMVHLRSTHQLAEIALQKMDLVGWQNAIRSMERAASYAAQNTFVTRLNIDILRGILLNEMHEQQKVAEWLQKGDFSGRRTLPAIVFSARFVYFSFLMQQGEFTKLVGISQAYLASLKEDLTPFSTMLFYLTFAAGYTAVGNIAKAAEYIEYAADRAFPDGLIMSFASFSARHDAVTEMLINNKYPALLEKYQQVKARFVSGKEELRRALHSGDFPSDLTAREYEVAKLAAEGLRNSEIAERLFVTESTVRAHLRVVFQKLEIDRRAKLMEILR</sequence>
<evidence type="ECO:0000313" key="5">
    <source>
        <dbReference type="EMBL" id="SMC65381.1"/>
    </source>
</evidence>
<protein>
    <submittedName>
        <fullName evidence="5">LuxR family transcriptional regulator, maltose regulon positive regulatory protein</fullName>
    </submittedName>
</protein>
<dbReference type="PANTHER" id="PTHR44688:SF16">
    <property type="entry name" value="DNA-BINDING TRANSCRIPTIONAL ACTIVATOR DEVR_DOSR"/>
    <property type="match status" value="1"/>
</dbReference>
<evidence type="ECO:0000256" key="2">
    <source>
        <dbReference type="ARBA" id="ARBA00023125"/>
    </source>
</evidence>
<dbReference type="SUPFAM" id="SSF52540">
    <property type="entry name" value="P-loop containing nucleoside triphosphate hydrolases"/>
    <property type="match status" value="1"/>
</dbReference>
<dbReference type="PRINTS" id="PR00038">
    <property type="entry name" value="HTHLUXR"/>
</dbReference>
<keyword evidence="2" id="KW-0238">DNA-binding</keyword>
<dbReference type="OrthoDB" id="1137593at2"/>
<reference evidence="5 6" key="1">
    <citation type="submission" date="2017-04" db="EMBL/GenBank/DDBJ databases">
        <authorList>
            <person name="Afonso C.L."/>
            <person name="Miller P.J."/>
            <person name="Scott M.A."/>
            <person name="Spackman E."/>
            <person name="Goraichik I."/>
            <person name="Dimitrov K.M."/>
            <person name="Suarez D.L."/>
            <person name="Swayne D.E."/>
        </authorList>
    </citation>
    <scope>NUCLEOTIDE SEQUENCE [LARGE SCALE GENOMIC DNA]</scope>
    <source>
        <strain evidence="5 6">DSM 12816</strain>
    </source>
</reference>
<dbReference type="CDD" id="cd06170">
    <property type="entry name" value="LuxR_C_like"/>
    <property type="match status" value="1"/>
</dbReference>
<dbReference type="AlphaFoldDB" id="A0A1W2AY58"/>
<evidence type="ECO:0000256" key="1">
    <source>
        <dbReference type="ARBA" id="ARBA00023015"/>
    </source>
</evidence>
<evidence type="ECO:0000313" key="6">
    <source>
        <dbReference type="Proteomes" id="UP000192790"/>
    </source>
</evidence>
<dbReference type="SMART" id="SM00421">
    <property type="entry name" value="HTH_LUXR"/>
    <property type="match status" value="1"/>
</dbReference>
<dbReference type="InterPro" id="IPR016032">
    <property type="entry name" value="Sig_transdc_resp-reg_C-effctor"/>
</dbReference>
<dbReference type="PANTHER" id="PTHR44688">
    <property type="entry name" value="DNA-BINDING TRANSCRIPTIONAL ACTIVATOR DEVR_DOSR"/>
    <property type="match status" value="1"/>
</dbReference>
<keyword evidence="1" id="KW-0805">Transcription regulation</keyword>
<name>A0A1W2AY58_9FIRM</name>
<dbReference type="InterPro" id="IPR000792">
    <property type="entry name" value="Tscrpt_reg_LuxR_C"/>
</dbReference>
<organism evidence="5 6">
    <name type="scientific">Papillibacter cinnamivorans DSM 12816</name>
    <dbReference type="NCBI Taxonomy" id="1122930"/>
    <lineage>
        <taxon>Bacteria</taxon>
        <taxon>Bacillati</taxon>
        <taxon>Bacillota</taxon>
        <taxon>Clostridia</taxon>
        <taxon>Eubacteriales</taxon>
        <taxon>Oscillospiraceae</taxon>
        <taxon>Papillibacter</taxon>
    </lineage>
</organism>
<keyword evidence="6" id="KW-1185">Reference proteome</keyword>
<gene>
    <name evidence="5" type="ORF">SAMN02745168_2025</name>
</gene>
<dbReference type="Gene3D" id="1.10.10.10">
    <property type="entry name" value="Winged helix-like DNA-binding domain superfamily/Winged helix DNA-binding domain"/>
    <property type="match status" value="1"/>
</dbReference>
<dbReference type="GO" id="GO:0003677">
    <property type="term" value="F:DNA binding"/>
    <property type="evidence" value="ECO:0007669"/>
    <property type="project" value="UniProtKB-KW"/>
</dbReference>
<dbReference type="SUPFAM" id="SSF46894">
    <property type="entry name" value="C-terminal effector domain of the bipartite response regulators"/>
    <property type="match status" value="1"/>
</dbReference>
<evidence type="ECO:0000259" key="4">
    <source>
        <dbReference type="PROSITE" id="PS50043"/>
    </source>
</evidence>
<dbReference type="EMBL" id="FWXW01000004">
    <property type="protein sequence ID" value="SMC65381.1"/>
    <property type="molecule type" value="Genomic_DNA"/>
</dbReference>
<accession>A0A1W2AY58</accession>
<evidence type="ECO:0000256" key="3">
    <source>
        <dbReference type="ARBA" id="ARBA00023163"/>
    </source>
</evidence>
<proteinExistence type="predicted"/>
<dbReference type="STRING" id="1122930.SAMN02745168_2025"/>
<dbReference type="Proteomes" id="UP000192790">
    <property type="component" value="Unassembled WGS sequence"/>
</dbReference>
<feature type="domain" description="HTH luxR-type" evidence="4">
    <location>
        <begin position="763"/>
        <end position="825"/>
    </location>
</feature>
<dbReference type="InterPro" id="IPR027417">
    <property type="entry name" value="P-loop_NTPase"/>
</dbReference>
<dbReference type="PROSITE" id="PS50043">
    <property type="entry name" value="HTH_LUXR_2"/>
    <property type="match status" value="1"/>
</dbReference>
<keyword evidence="3" id="KW-0804">Transcription</keyword>
<dbReference type="Pfam" id="PF00196">
    <property type="entry name" value="GerE"/>
    <property type="match status" value="1"/>
</dbReference>